<dbReference type="RefSeq" id="WP_029509874.1">
    <property type="nucleotide sequence ID" value="NZ_CAUSCP010000003.1"/>
</dbReference>
<dbReference type="InterPro" id="IPR003772">
    <property type="entry name" value="YceD"/>
</dbReference>
<dbReference type="AlphaFoldDB" id="A0AAP9EAU3"/>
<reference evidence="1 2" key="1">
    <citation type="submission" date="2019-06" db="EMBL/GenBank/DDBJ databases">
        <title>Genome analyses of bacteria isolated from kimchi.</title>
        <authorList>
            <person name="Lee S."/>
            <person name="Ahn S."/>
            <person name="Roh S."/>
        </authorList>
    </citation>
    <scope>NUCLEOTIDE SEQUENCE [LARGE SCALE GENOMIC DNA]</scope>
    <source>
        <strain evidence="1 2">CBA3625</strain>
    </source>
</reference>
<organism evidence="1 2">
    <name type="scientific">Leuconostoc lactis</name>
    <dbReference type="NCBI Taxonomy" id="1246"/>
    <lineage>
        <taxon>Bacteria</taxon>
        <taxon>Bacillati</taxon>
        <taxon>Bacillota</taxon>
        <taxon>Bacilli</taxon>
        <taxon>Lactobacillales</taxon>
        <taxon>Lactobacillaceae</taxon>
        <taxon>Leuconostoc</taxon>
    </lineage>
</organism>
<dbReference type="Proteomes" id="UP000321298">
    <property type="component" value="Chromosome"/>
</dbReference>
<protein>
    <submittedName>
        <fullName evidence="1">DUF177 domain-containing protein</fullName>
    </submittedName>
</protein>
<evidence type="ECO:0000313" key="1">
    <source>
        <dbReference type="EMBL" id="QEA43465.1"/>
    </source>
</evidence>
<dbReference type="EMBL" id="CP042387">
    <property type="protein sequence ID" value="QEA43465.1"/>
    <property type="molecule type" value="Genomic_DNA"/>
</dbReference>
<sequence length="181" mass="20680">MKYHKNQLQKFRQNALTFDEDLTLETLAKTRFPDTILALSPLHVTGQIKYTDQDDLLLNAHVTGEVTVPSSRSLAPVVRPVDLVIEERYVEDEKRLADFEETDPVFVLENDTLNVDEAVLDNIVAELPLQILTAEELENDVLPSGQDWHVISESTYENEKKAAETEQLDPRLAKLDDFFKE</sequence>
<evidence type="ECO:0000313" key="2">
    <source>
        <dbReference type="Proteomes" id="UP000321298"/>
    </source>
</evidence>
<gene>
    <name evidence="1" type="ORF">FGL83_01530</name>
</gene>
<dbReference type="KEGG" id="llf:BCR17_02160"/>
<keyword evidence="2" id="KW-1185">Reference proteome</keyword>
<dbReference type="GeneID" id="66530856"/>
<name>A0AAP9EAU3_LEULA</name>
<dbReference type="Pfam" id="PF02620">
    <property type="entry name" value="YceD"/>
    <property type="match status" value="1"/>
</dbReference>
<accession>A0AAP9EAU3</accession>
<proteinExistence type="predicted"/>